<keyword evidence="3" id="KW-1185">Reference proteome</keyword>
<reference evidence="2 3" key="2">
    <citation type="submission" date="2018-11" db="EMBL/GenBank/DDBJ databases">
        <authorList>
            <consortium name="Pathogen Informatics"/>
        </authorList>
    </citation>
    <scope>NUCLEOTIDE SEQUENCE [LARGE SCALE GENOMIC DNA]</scope>
</reference>
<reference evidence="4" key="1">
    <citation type="submission" date="2016-06" db="UniProtKB">
        <authorList>
            <consortium name="WormBaseParasite"/>
        </authorList>
    </citation>
    <scope>IDENTIFICATION</scope>
</reference>
<evidence type="ECO:0000313" key="3">
    <source>
        <dbReference type="Proteomes" id="UP000270296"/>
    </source>
</evidence>
<protein>
    <submittedName>
        <fullName evidence="4">Sas10 domain-containing protein</fullName>
    </submittedName>
</protein>
<feature type="region of interest" description="Disordered" evidence="1">
    <location>
        <begin position="23"/>
        <end position="44"/>
    </location>
</feature>
<dbReference type="EMBL" id="UZAM01008962">
    <property type="protein sequence ID" value="VDP07119.1"/>
    <property type="molecule type" value="Genomic_DNA"/>
</dbReference>
<gene>
    <name evidence="2" type="ORF">SBAD_LOCUS5395</name>
</gene>
<sequence>MEEQTNRSITKEADQLVPVQQIKRKQGRNAWRRTRGQQRNVRHTRRPYRVTVKELPPTNRARKMRQNAPVAGD</sequence>
<name>A0A183IP48_9BILA</name>
<proteinExistence type="predicted"/>
<dbReference type="WBParaSite" id="SBAD_0000561201-mRNA-1">
    <property type="protein sequence ID" value="SBAD_0000561201-mRNA-1"/>
    <property type="gene ID" value="SBAD_0000561201"/>
</dbReference>
<evidence type="ECO:0000313" key="2">
    <source>
        <dbReference type="EMBL" id="VDP07119.1"/>
    </source>
</evidence>
<accession>A0A183IP48</accession>
<organism evidence="4">
    <name type="scientific">Soboliphyme baturini</name>
    <dbReference type="NCBI Taxonomy" id="241478"/>
    <lineage>
        <taxon>Eukaryota</taxon>
        <taxon>Metazoa</taxon>
        <taxon>Ecdysozoa</taxon>
        <taxon>Nematoda</taxon>
        <taxon>Enoplea</taxon>
        <taxon>Dorylaimia</taxon>
        <taxon>Dioctophymatida</taxon>
        <taxon>Dioctophymatoidea</taxon>
        <taxon>Soboliphymatidae</taxon>
        <taxon>Soboliphyme</taxon>
    </lineage>
</organism>
<evidence type="ECO:0000256" key="1">
    <source>
        <dbReference type="SAM" id="MobiDB-lite"/>
    </source>
</evidence>
<evidence type="ECO:0000313" key="4">
    <source>
        <dbReference type="WBParaSite" id="SBAD_0000561201-mRNA-1"/>
    </source>
</evidence>
<dbReference type="Proteomes" id="UP000270296">
    <property type="component" value="Unassembled WGS sequence"/>
</dbReference>
<dbReference type="AlphaFoldDB" id="A0A183IP48"/>